<comment type="similarity">
    <text evidence="1">Belongs to the UDP-glycosyltransferase family.</text>
</comment>
<evidence type="ECO:0000313" key="7">
    <source>
        <dbReference type="Proteomes" id="UP000078540"/>
    </source>
</evidence>
<keyword evidence="7" id="KW-1185">Reference proteome</keyword>
<feature type="region of interest" description="Disordered" evidence="4">
    <location>
        <begin position="720"/>
        <end position="739"/>
    </location>
</feature>
<dbReference type="CDD" id="cd03784">
    <property type="entry name" value="GT1_Gtf-like"/>
    <property type="match status" value="1"/>
</dbReference>
<dbReference type="SUPFAM" id="SSF53756">
    <property type="entry name" value="UDP-Glycosyltransferase/glycogen phosphorylase"/>
    <property type="match status" value="1"/>
</dbReference>
<proteinExistence type="inferred from homology"/>
<keyword evidence="5" id="KW-1133">Transmembrane helix</keyword>
<dbReference type="Gene3D" id="3.40.50.2000">
    <property type="entry name" value="Glycogen Phosphorylase B"/>
    <property type="match status" value="1"/>
</dbReference>
<organism evidence="6 7">
    <name type="scientific">Atta colombica</name>
    <dbReference type="NCBI Taxonomy" id="520822"/>
    <lineage>
        <taxon>Eukaryota</taxon>
        <taxon>Metazoa</taxon>
        <taxon>Ecdysozoa</taxon>
        <taxon>Arthropoda</taxon>
        <taxon>Hexapoda</taxon>
        <taxon>Insecta</taxon>
        <taxon>Pterygota</taxon>
        <taxon>Neoptera</taxon>
        <taxon>Endopterygota</taxon>
        <taxon>Hymenoptera</taxon>
        <taxon>Apocrita</taxon>
        <taxon>Aculeata</taxon>
        <taxon>Formicoidea</taxon>
        <taxon>Formicidae</taxon>
        <taxon>Myrmicinae</taxon>
        <taxon>Atta</taxon>
    </lineage>
</organism>
<evidence type="ECO:0000313" key="6">
    <source>
        <dbReference type="EMBL" id="KYM82693.1"/>
    </source>
</evidence>
<dbReference type="Proteomes" id="UP000078540">
    <property type="component" value="Unassembled WGS sequence"/>
</dbReference>
<dbReference type="FunFam" id="3.40.50.2000:FF:000050">
    <property type="entry name" value="UDP-glucuronosyltransferase"/>
    <property type="match status" value="1"/>
</dbReference>
<sequence>MSLVTTSKALSILLLEPIPSTSHHVWAENLIKGLLRKGHHVHITSIHETKIEGKLAQNLTYAVFDDVMKTYEESEDYNPSEWEQYSVFYTGYFTYQWGINACEAITKTKAAKELLEMIKNVEFDVIVQDITLTQCFYGLWEIAKGKPPIVGYIPFGPAPWLKDFIGGPSYPTVRPYTHAAIAKPIDLWQRTWNTLYYIMDDLMRHYYFLPTVQRLAEKYVGHAIRPLYEIEKDSINIVLINSHPAFDSGIPLPPNTLEIAGLNAQPVKSIVDEVVVTYSEDVRVFLDGATDGALVISLGTNIKWKSIGLDKIKTVILALSKLKQRILWKLDIDEPFEVPDNLMTMKWIMQKEVLSHKNIRAVWTHGGLLSTQEAIWKGIPVIVMPFFMDQKSNAQILVTKGVGIYLDVKTLSTQTILHAVEEIFYNESYTKNMKQLSSEFRDRQIPPLDLAIWSIEYTVRHPNGTLVTPLKFQSRIQQNLIDVYVFLFFNIIIILLTGFFAIKILIYFYYNHIYDKVSSASEIEDNLLHDEFDKRAPKGFQGMRGKKDYLIPDFEDSYFLEDYDKRAPMGFQGMRGKKAILEDEYYKRAPMGFQGMRGKKSLEEVLSEIEKRAALGFYGTRGKKTYIFEYPQDYEKRLLAMEFQDMHNKIKEEWEKRASMGFQGMRGKKALYDEIEELEKRTLMGFQGMRGKKDGFENYIDYYIDDPDMDFDKRASMSFQGMRGKKDTDKRAPMGFQGMRGKRSIGQRFEPSMNFGPLNEYQGMGNRRHILASCQVEKRSPFRYFEMRGKKNPRWELRGMFVGVRGKKWANAPYEDNSPFIRVLDNTERIGMDGDSPTTLGNRLADSQLVSNILVAVLFIASFIFYAYLNMLVVFIKYQAVYQNVEKEKLNLSLFTQTFKNLLERILNAMYHFQKSLLNITLFYVFTLHATHRAYLNVFSIFVICVDILYSYCNNCFYSRY</sequence>
<evidence type="ECO:0000256" key="3">
    <source>
        <dbReference type="ARBA" id="ARBA00022679"/>
    </source>
</evidence>
<accession>A0A195BDR0</accession>
<dbReference type="EMBL" id="KQ976509">
    <property type="protein sequence ID" value="KYM82693.1"/>
    <property type="molecule type" value="Genomic_DNA"/>
</dbReference>
<feature type="transmembrane region" description="Helical" evidence="5">
    <location>
        <begin position="849"/>
        <end position="869"/>
    </location>
</feature>
<dbReference type="InterPro" id="IPR050271">
    <property type="entry name" value="UDP-glycosyltransferase"/>
</dbReference>
<dbReference type="Pfam" id="PF00201">
    <property type="entry name" value="UDPGT"/>
    <property type="match status" value="1"/>
</dbReference>
<keyword evidence="5" id="KW-0472">Membrane</keyword>
<evidence type="ECO:0000256" key="5">
    <source>
        <dbReference type="SAM" id="Phobius"/>
    </source>
</evidence>
<evidence type="ECO:0000256" key="4">
    <source>
        <dbReference type="SAM" id="MobiDB-lite"/>
    </source>
</evidence>
<keyword evidence="5" id="KW-0812">Transmembrane</keyword>
<protein>
    <recommendedName>
        <fullName evidence="8">Ecdysteroid UDP-glucosyltransferase</fullName>
    </recommendedName>
</protein>
<dbReference type="PANTHER" id="PTHR48043">
    <property type="entry name" value="EG:EG0003.4 PROTEIN-RELATED"/>
    <property type="match status" value="1"/>
</dbReference>
<feature type="transmembrane region" description="Helical" evidence="5">
    <location>
        <begin position="934"/>
        <end position="952"/>
    </location>
</feature>
<keyword evidence="3" id="KW-0808">Transferase</keyword>
<gene>
    <name evidence="6" type="ORF">ALC53_06868</name>
</gene>
<reference evidence="6 7" key="1">
    <citation type="submission" date="2015-09" db="EMBL/GenBank/DDBJ databases">
        <title>Atta colombica WGS genome.</title>
        <authorList>
            <person name="Nygaard S."/>
            <person name="Hu H."/>
            <person name="Boomsma J."/>
            <person name="Zhang G."/>
        </authorList>
    </citation>
    <scope>NUCLEOTIDE SEQUENCE [LARGE SCALE GENOMIC DNA]</scope>
    <source>
        <strain evidence="6">Treedump-2</strain>
        <tissue evidence="6">Whole body</tissue>
    </source>
</reference>
<dbReference type="PANTHER" id="PTHR48043:SF159">
    <property type="entry name" value="EG:EG0003.4 PROTEIN-RELATED"/>
    <property type="match status" value="1"/>
</dbReference>
<dbReference type="GO" id="GO:0008194">
    <property type="term" value="F:UDP-glycosyltransferase activity"/>
    <property type="evidence" value="ECO:0007669"/>
    <property type="project" value="InterPro"/>
</dbReference>
<dbReference type="STRING" id="520822.A0A195BDR0"/>
<evidence type="ECO:0008006" key="8">
    <source>
        <dbReference type="Google" id="ProtNLM"/>
    </source>
</evidence>
<keyword evidence="2" id="KW-0328">Glycosyltransferase</keyword>
<dbReference type="AlphaFoldDB" id="A0A195BDR0"/>
<evidence type="ECO:0000256" key="2">
    <source>
        <dbReference type="ARBA" id="ARBA00022676"/>
    </source>
</evidence>
<name>A0A195BDR0_9HYME</name>
<dbReference type="InterPro" id="IPR002213">
    <property type="entry name" value="UDP_glucos_trans"/>
</dbReference>
<evidence type="ECO:0000256" key="1">
    <source>
        <dbReference type="ARBA" id="ARBA00009995"/>
    </source>
</evidence>
<feature type="transmembrane region" description="Helical" evidence="5">
    <location>
        <begin position="483"/>
        <end position="510"/>
    </location>
</feature>